<dbReference type="EMBL" id="JACEFO010001671">
    <property type="protein sequence ID" value="KAF8722525.1"/>
    <property type="molecule type" value="Genomic_DNA"/>
</dbReference>
<evidence type="ECO:0000313" key="1">
    <source>
        <dbReference type="EMBL" id="KAF8672382.1"/>
    </source>
</evidence>
<organism evidence="2 3">
    <name type="scientific">Digitaria exilis</name>
    <dbReference type="NCBI Taxonomy" id="1010633"/>
    <lineage>
        <taxon>Eukaryota</taxon>
        <taxon>Viridiplantae</taxon>
        <taxon>Streptophyta</taxon>
        <taxon>Embryophyta</taxon>
        <taxon>Tracheophyta</taxon>
        <taxon>Spermatophyta</taxon>
        <taxon>Magnoliopsida</taxon>
        <taxon>Liliopsida</taxon>
        <taxon>Poales</taxon>
        <taxon>Poaceae</taxon>
        <taxon>PACMAD clade</taxon>
        <taxon>Panicoideae</taxon>
        <taxon>Panicodae</taxon>
        <taxon>Paniceae</taxon>
        <taxon>Anthephorinae</taxon>
        <taxon>Digitaria</taxon>
    </lineage>
</organism>
<sequence length="14" mass="1519">MELLRHSDTGSLGC</sequence>
<accession>A0A835CD12</accession>
<dbReference type="EMBL" id="JACEFO010002221">
    <property type="protein sequence ID" value="KAF8672382.1"/>
    <property type="molecule type" value="Genomic_DNA"/>
</dbReference>
<evidence type="ECO:0000313" key="2">
    <source>
        <dbReference type="EMBL" id="KAF8722525.1"/>
    </source>
</evidence>
<proteinExistence type="predicted"/>
<dbReference type="Proteomes" id="UP000636709">
    <property type="component" value="Unassembled WGS sequence"/>
</dbReference>
<evidence type="ECO:0000313" key="3">
    <source>
        <dbReference type="Proteomes" id="UP000636709"/>
    </source>
</evidence>
<reference evidence="2" key="1">
    <citation type="submission" date="2020-07" db="EMBL/GenBank/DDBJ databases">
        <title>Genome sequence and genetic diversity analysis of an under-domesticated orphan crop, white fonio (Digitaria exilis).</title>
        <authorList>
            <person name="Bennetzen J.L."/>
            <person name="Chen S."/>
            <person name="Ma X."/>
            <person name="Wang X."/>
            <person name="Yssel A.E.J."/>
            <person name="Chaluvadi S.R."/>
            <person name="Johnson M."/>
            <person name="Gangashetty P."/>
            <person name="Hamidou F."/>
            <person name="Sanogo M.D."/>
            <person name="Zwaenepoel A."/>
            <person name="Wallace J."/>
            <person name="Van De Peer Y."/>
            <person name="Van Deynze A."/>
        </authorList>
    </citation>
    <scope>NUCLEOTIDE SEQUENCE</scope>
    <source>
        <tissue evidence="2">Leaves</tissue>
    </source>
</reference>
<name>A0A835CD12_9POAL</name>
<comment type="caution">
    <text evidence="2">The sequence shown here is derived from an EMBL/GenBank/DDBJ whole genome shotgun (WGS) entry which is preliminary data.</text>
</comment>
<keyword evidence="3" id="KW-1185">Reference proteome</keyword>
<gene>
    <name evidence="2" type="ORF">HU200_022352</name>
    <name evidence="1" type="ORF">HU200_049585</name>
</gene>
<protein>
    <submittedName>
        <fullName evidence="2">Uncharacterized protein</fullName>
    </submittedName>
</protein>